<feature type="transmembrane region" description="Helical" evidence="1">
    <location>
        <begin position="95"/>
        <end position="112"/>
    </location>
</feature>
<comment type="caution">
    <text evidence="3">The sequence shown here is derived from an EMBL/GenBank/DDBJ whole genome shotgun (WGS) entry which is preliminary data.</text>
</comment>
<accession>A0ABW4LVN9</accession>
<dbReference type="Gene3D" id="1.20.144.10">
    <property type="entry name" value="Phosphatidic acid phosphatase type 2/haloperoxidase"/>
    <property type="match status" value="2"/>
</dbReference>
<dbReference type="RefSeq" id="WP_377930348.1">
    <property type="nucleotide sequence ID" value="NZ_JBHUEM010000052.1"/>
</dbReference>
<evidence type="ECO:0000259" key="2">
    <source>
        <dbReference type="SMART" id="SM00014"/>
    </source>
</evidence>
<feature type="transmembrane region" description="Helical" evidence="1">
    <location>
        <begin position="132"/>
        <end position="156"/>
    </location>
</feature>
<keyword evidence="1" id="KW-0472">Membrane</keyword>
<feature type="transmembrane region" description="Helical" evidence="1">
    <location>
        <begin position="71"/>
        <end position="90"/>
    </location>
</feature>
<reference evidence="4" key="1">
    <citation type="journal article" date="2019" name="Int. J. Syst. Evol. Microbiol.">
        <title>The Global Catalogue of Microorganisms (GCM) 10K type strain sequencing project: providing services to taxonomists for standard genome sequencing and annotation.</title>
        <authorList>
            <consortium name="The Broad Institute Genomics Platform"/>
            <consortium name="The Broad Institute Genome Sequencing Center for Infectious Disease"/>
            <person name="Wu L."/>
            <person name="Ma J."/>
        </authorList>
    </citation>
    <scope>NUCLEOTIDE SEQUENCE [LARGE SCALE GENOMIC DNA]</scope>
    <source>
        <strain evidence="4">CCUG 49339</strain>
    </source>
</reference>
<feature type="transmembrane region" description="Helical" evidence="1">
    <location>
        <begin position="199"/>
        <end position="218"/>
    </location>
</feature>
<keyword evidence="1" id="KW-1133">Transmembrane helix</keyword>
<protein>
    <submittedName>
        <fullName evidence="3">Phosphatase PAP2 family protein</fullName>
    </submittedName>
</protein>
<dbReference type="SMART" id="SM00014">
    <property type="entry name" value="acidPPc"/>
    <property type="match status" value="1"/>
</dbReference>
<dbReference type="CDD" id="cd03392">
    <property type="entry name" value="PAP2_like_2"/>
    <property type="match status" value="1"/>
</dbReference>
<evidence type="ECO:0000256" key="1">
    <source>
        <dbReference type="SAM" id="Phobius"/>
    </source>
</evidence>
<dbReference type="EMBL" id="JBHUEM010000052">
    <property type="protein sequence ID" value="MFD1739126.1"/>
    <property type="molecule type" value="Genomic_DNA"/>
</dbReference>
<sequence length="233" mass="26693">MKLNSVSNEEQSYVNKKHMFILVIISASLYSLISALLMENKQLWIDSFVLNIAESTVNERTYQYLSFITKLGSKPVVISIAVMALALLWLKARDYLGMATIALVLIGSDQLYKVLKDIYKRERPIHDPFIDAIGYGFPSGHSTVTMAFYGILIYFIWRLTKTSLRRNVIITFFAFYILLVGISRVLLQAHFATDVLAGYLIGFIYVIICLLLYETIFIKVQKNRHKKNSELSL</sequence>
<keyword evidence="4" id="KW-1185">Reference proteome</keyword>
<evidence type="ECO:0000313" key="3">
    <source>
        <dbReference type="EMBL" id="MFD1739126.1"/>
    </source>
</evidence>
<feature type="transmembrane region" description="Helical" evidence="1">
    <location>
        <begin position="168"/>
        <end position="187"/>
    </location>
</feature>
<dbReference type="InterPro" id="IPR036938">
    <property type="entry name" value="PAP2/HPO_sf"/>
</dbReference>
<dbReference type="PANTHER" id="PTHR14969:SF13">
    <property type="entry name" value="AT30094P"/>
    <property type="match status" value="1"/>
</dbReference>
<dbReference type="SUPFAM" id="SSF48317">
    <property type="entry name" value="Acid phosphatase/Vanadium-dependent haloperoxidase"/>
    <property type="match status" value="1"/>
</dbReference>
<feature type="domain" description="Phosphatidic acid phosphatase type 2/haloperoxidase" evidence="2">
    <location>
        <begin position="96"/>
        <end position="210"/>
    </location>
</feature>
<proteinExistence type="predicted"/>
<keyword evidence="1" id="KW-0812">Transmembrane</keyword>
<feature type="transmembrane region" description="Helical" evidence="1">
    <location>
        <begin position="20"/>
        <end position="38"/>
    </location>
</feature>
<name>A0ABW4LVN9_9BACI</name>
<dbReference type="PANTHER" id="PTHR14969">
    <property type="entry name" value="SPHINGOSINE-1-PHOSPHATE PHOSPHOHYDROLASE"/>
    <property type="match status" value="1"/>
</dbReference>
<evidence type="ECO:0000313" key="4">
    <source>
        <dbReference type="Proteomes" id="UP001597214"/>
    </source>
</evidence>
<gene>
    <name evidence="3" type="ORF">ACFSCX_21685</name>
</gene>
<dbReference type="InterPro" id="IPR000326">
    <property type="entry name" value="PAP2/HPO"/>
</dbReference>
<dbReference type="Pfam" id="PF01569">
    <property type="entry name" value="PAP2"/>
    <property type="match status" value="1"/>
</dbReference>
<organism evidence="3 4">
    <name type="scientific">Bacillus salitolerans</name>
    <dbReference type="NCBI Taxonomy" id="1437434"/>
    <lineage>
        <taxon>Bacteria</taxon>
        <taxon>Bacillati</taxon>
        <taxon>Bacillota</taxon>
        <taxon>Bacilli</taxon>
        <taxon>Bacillales</taxon>
        <taxon>Bacillaceae</taxon>
        <taxon>Bacillus</taxon>
    </lineage>
</organism>
<dbReference type="Proteomes" id="UP001597214">
    <property type="component" value="Unassembled WGS sequence"/>
</dbReference>